<keyword evidence="5" id="KW-0812">Transmembrane</keyword>
<dbReference type="SMART" id="SM00042">
    <property type="entry name" value="CUB"/>
    <property type="match status" value="1"/>
</dbReference>
<name>C3YYP9_BRAFL</name>
<keyword evidence="5" id="KW-1133">Transmembrane helix</keyword>
<reference evidence="9" key="1">
    <citation type="journal article" date="2008" name="Nature">
        <title>The amphioxus genome and the evolution of the chordate karyotype.</title>
        <authorList>
            <consortium name="US DOE Joint Genome Institute (JGI-PGF)"/>
            <person name="Putnam N.H."/>
            <person name="Butts T."/>
            <person name="Ferrier D.E.K."/>
            <person name="Furlong R.F."/>
            <person name="Hellsten U."/>
            <person name="Kawashima T."/>
            <person name="Robinson-Rechavi M."/>
            <person name="Shoguchi E."/>
            <person name="Terry A."/>
            <person name="Yu J.-K."/>
            <person name="Benito-Gutierrez E.L."/>
            <person name="Dubchak I."/>
            <person name="Garcia-Fernandez J."/>
            <person name="Gibson-Brown J.J."/>
            <person name="Grigoriev I.V."/>
            <person name="Horton A.C."/>
            <person name="de Jong P.J."/>
            <person name="Jurka J."/>
            <person name="Kapitonov V.V."/>
            <person name="Kohara Y."/>
            <person name="Kuroki Y."/>
            <person name="Lindquist E."/>
            <person name="Lucas S."/>
            <person name="Osoegawa K."/>
            <person name="Pennacchio L.A."/>
            <person name="Salamov A.A."/>
            <person name="Satou Y."/>
            <person name="Sauka-Spengler T."/>
            <person name="Schmutz J."/>
            <person name="Shin-I T."/>
            <person name="Toyoda A."/>
            <person name="Bronner-Fraser M."/>
            <person name="Fujiyama A."/>
            <person name="Holland L.Z."/>
            <person name="Holland P.W.H."/>
            <person name="Satoh N."/>
            <person name="Rokhsar D.S."/>
        </authorList>
    </citation>
    <scope>NUCLEOTIDE SEQUENCE [LARGE SCALE GENOMIC DNA]</scope>
    <source>
        <strain evidence="9">S238N-H82</strain>
        <tissue evidence="9">Testes</tissue>
    </source>
</reference>
<dbReference type="Pfam" id="PF01822">
    <property type="entry name" value="WSC"/>
    <property type="match status" value="1"/>
</dbReference>
<evidence type="ECO:0000256" key="3">
    <source>
        <dbReference type="PROSITE-ProRule" id="PRU00059"/>
    </source>
</evidence>
<evidence type="ECO:0000256" key="4">
    <source>
        <dbReference type="SAM" id="MobiDB-lite"/>
    </source>
</evidence>
<dbReference type="eggNOG" id="KOG4157">
    <property type="taxonomic scope" value="Eukaryota"/>
</dbReference>
<feature type="chain" id="PRO_5002936124" description="Kringle-containing protein marking the eye and the nose" evidence="6">
    <location>
        <begin position="32"/>
        <end position="540"/>
    </location>
</feature>
<dbReference type="STRING" id="7739.C3YYP9"/>
<dbReference type="SUPFAM" id="SSF49854">
    <property type="entry name" value="Spermadhesin, CUB domain"/>
    <property type="match status" value="1"/>
</dbReference>
<sequence length="540" mass="59699">MAGQVRSTGGRLAVCVLFLTAWGFLVPGTGAERTKICNGERKTIRCPRPDFQKVLIVRTTYERDRECKLSGCTGREEDCTGCDWISRNNPIRLVYARCGGAWGNCTLQPCDYAERDIGKSLRVEHKCVNVPMSLGCYQDDPINNPLLSGTCTSRPSEPYSIYLTVQECISYCRLQSCRYAGVADRFRCYCGNQVQDAAWRRLPITECTAPCKGEASRFCGGWRDSKGIKVFDTSIGACGRDLNANEGTIYSPDFPGPYPLDQNCVWNIQVAPENVIRISLELFDISALDSLTIIEERSPRTVVTVLNGTAMTEYVSISSNVSLQFRAGPRRAQQTDGFILRYEAVGHCGPVEVIDDVTSVFPNYGGNVAIGQQASITCKNGQNVTVRCQKNGTFNMPTPYCIEATVGDEQEVVVWAVPVSIMAAVLLVSVGVAAFCIIKRRRAAEELGTSSHEYDMVDPGTSNDEYEVVCTQDSRLPARSPQAPPTFPRPLGVSGTRSDSDYQALDPRTMCNSEYMSLTTTRTYIDDPDYENTHEYLELF</sequence>
<comment type="caution">
    <text evidence="3">Lacks conserved residue(s) required for the propagation of feature annotation.</text>
</comment>
<keyword evidence="6" id="KW-0732">Signal</keyword>
<evidence type="ECO:0000313" key="9">
    <source>
        <dbReference type="EMBL" id="EEN54689.1"/>
    </source>
</evidence>
<keyword evidence="5" id="KW-0472">Membrane</keyword>
<dbReference type="PROSITE" id="PS51212">
    <property type="entry name" value="WSC"/>
    <property type="match status" value="1"/>
</dbReference>
<evidence type="ECO:0000256" key="6">
    <source>
        <dbReference type="SAM" id="SignalP"/>
    </source>
</evidence>
<evidence type="ECO:0008006" key="10">
    <source>
        <dbReference type="Google" id="ProtNLM"/>
    </source>
</evidence>
<dbReference type="InterPro" id="IPR002889">
    <property type="entry name" value="WSC_carb-bd"/>
</dbReference>
<proteinExistence type="predicted"/>
<keyword evidence="1" id="KW-0677">Repeat</keyword>
<keyword evidence="2" id="KW-1015">Disulfide bond</keyword>
<protein>
    <recommendedName>
        <fullName evidence="10">Kringle-containing protein marking the eye and the nose</fullName>
    </recommendedName>
</protein>
<feature type="domain" description="CUB" evidence="7">
    <location>
        <begin position="238"/>
        <end position="345"/>
    </location>
</feature>
<accession>C3YYP9</accession>
<dbReference type="EMBL" id="GG666565">
    <property type="protein sequence ID" value="EEN54689.1"/>
    <property type="molecule type" value="Genomic_DNA"/>
</dbReference>
<evidence type="ECO:0000256" key="5">
    <source>
        <dbReference type="SAM" id="Phobius"/>
    </source>
</evidence>
<feature type="signal peptide" evidence="6">
    <location>
        <begin position="1"/>
        <end position="31"/>
    </location>
</feature>
<evidence type="ECO:0000256" key="1">
    <source>
        <dbReference type="ARBA" id="ARBA00022737"/>
    </source>
</evidence>
<organism>
    <name type="scientific">Branchiostoma floridae</name>
    <name type="common">Florida lancelet</name>
    <name type="synonym">Amphioxus</name>
    <dbReference type="NCBI Taxonomy" id="7739"/>
    <lineage>
        <taxon>Eukaryota</taxon>
        <taxon>Metazoa</taxon>
        <taxon>Chordata</taxon>
        <taxon>Cephalochordata</taxon>
        <taxon>Leptocardii</taxon>
        <taxon>Amphioxiformes</taxon>
        <taxon>Branchiostomatidae</taxon>
        <taxon>Branchiostoma</taxon>
    </lineage>
</organism>
<feature type="domain" description="WSC" evidence="8">
    <location>
        <begin position="130"/>
        <end position="234"/>
    </location>
</feature>
<dbReference type="Gene3D" id="2.60.120.290">
    <property type="entry name" value="Spermadhesin, CUB domain"/>
    <property type="match status" value="1"/>
</dbReference>
<dbReference type="SMART" id="SM00321">
    <property type="entry name" value="WSC"/>
    <property type="match status" value="1"/>
</dbReference>
<dbReference type="InParanoid" id="C3YYP9"/>
<dbReference type="CDD" id="cd00041">
    <property type="entry name" value="CUB"/>
    <property type="match status" value="1"/>
</dbReference>
<dbReference type="Pfam" id="PF00431">
    <property type="entry name" value="CUB"/>
    <property type="match status" value="1"/>
</dbReference>
<dbReference type="PROSITE" id="PS01180">
    <property type="entry name" value="CUB"/>
    <property type="match status" value="1"/>
</dbReference>
<evidence type="ECO:0000256" key="2">
    <source>
        <dbReference type="ARBA" id="ARBA00023157"/>
    </source>
</evidence>
<dbReference type="PANTHER" id="PTHR24251">
    <property type="entry name" value="OVOCHYMASE-RELATED"/>
    <property type="match status" value="1"/>
</dbReference>
<dbReference type="InterPro" id="IPR000859">
    <property type="entry name" value="CUB_dom"/>
</dbReference>
<feature type="transmembrane region" description="Helical" evidence="5">
    <location>
        <begin position="412"/>
        <end position="438"/>
    </location>
</feature>
<feature type="region of interest" description="Disordered" evidence="4">
    <location>
        <begin position="475"/>
        <end position="503"/>
    </location>
</feature>
<evidence type="ECO:0000259" key="7">
    <source>
        <dbReference type="PROSITE" id="PS01180"/>
    </source>
</evidence>
<dbReference type="InterPro" id="IPR035914">
    <property type="entry name" value="Sperma_CUB_dom_sf"/>
</dbReference>
<gene>
    <name evidence="9" type="ORF">BRAFLDRAFT_67085</name>
</gene>
<dbReference type="AlphaFoldDB" id="C3YYP9"/>
<evidence type="ECO:0000259" key="8">
    <source>
        <dbReference type="PROSITE" id="PS51212"/>
    </source>
</evidence>